<feature type="transmembrane region" description="Helical" evidence="1">
    <location>
        <begin position="6"/>
        <end position="26"/>
    </location>
</feature>
<gene>
    <name evidence="2" type="ORF">QE417_003840</name>
</gene>
<sequence length="316" mass="35850">MKRFLTSLLVFALYGLVLYVIIIVGFGKFAPTMLKKNLNYKLGGSGFLYSRLQEAKQSKDVDIVFLGSSHAYRSYDTRIFKQAGFSSFNLGSSAQSPLITEVIMEKYLDRLNPKLVVFDVYPKVFGLDGVESALDLIANDDVDAKEFELAARVNNIKTYNTLLYSFVRQKLSLNAGFKQPVHHAADTYIAGGYVESYKQYRSKRPITKGAYVINQKQKEAFERIIENLKKRKIPYVLIQSPISKKLYSSISNNAEMDKLFSGYGAYHNFNTSLSFPDSLFFDDNHLNQNGVNIFDKKVIDQMHLQKNASGKISLKL</sequence>
<protein>
    <recommendedName>
        <fullName evidence="4">SGNH/GDSL hydrolase family protein</fullName>
    </recommendedName>
</protein>
<evidence type="ECO:0008006" key="4">
    <source>
        <dbReference type="Google" id="ProtNLM"/>
    </source>
</evidence>
<dbReference type="EMBL" id="JAVLVU010000001">
    <property type="protein sequence ID" value="MDT3404768.1"/>
    <property type="molecule type" value="Genomic_DNA"/>
</dbReference>
<keyword evidence="3" id="KW-1185">Reference proteome</keyword>
<evidence type="ECO:0000256" key="1">
    <source>
        <dbReference type="SAM" id="Phobius"/>
    </source>
</evidence>
<dbReference type="SUPFAM" id="SSF52266">
    <property type="entry name" value="SGNH hydrolase"/>
    <property type="match status" value="1"/>
</dbReference>
<reference evidence="3" key="1">
    <citation type="submission" date="2023-07" db="EMBL/GenBank/DDBJ databases">
        <title>Functional and genomic diversity of the sorghum phyllosphere microbiome.</title>
        <authorList>
            <person name="Shade A."/>
        </authorList>
    </citation>
    <scope>NUCLEOTIDE SEQUENCE [LARGE SCALE GENOMIC DNA]</scope>
    <source>
        <strain evidence="3">SORGH_AS_0422</strain>
    </source>
</reference>
<dbReference type="Proteomes" id="UP001258315">
    <property type="component" value="Unassembled WGS sequence"/>
</dbReference>
<evidence type="ECO:0000313" key="3">
    <source>
        <dbReference type="Proteomes" id="UP001258315"/>
    </source>
</evidence>
<accession>A0ABU3GYD2</accession>
<proteinExistence type="predicted"/>
<keyword evidence="1" id="KW-0812">Transmembrane</keyword>
<organism evidence="2 3">
    <name type="scientific">Mucilaginibacter terrae</name>
    <dbReference type="NCBI Taxonomy" id="1955052"/>
    <lineage>
        <taxon>Bacteria</taxon>
        <taxon>Pseudomonadati</taxon>
        <taxon>Bacteroidota</taxon>
        <taxon>Sphingobacteriia</taxon>
        <taxon>Sphingobacteriales</taxon>
        <taxon>Sphingobacteriaceae</taxon>
        <taxon>Mucilaginibacter</taxon>
    </lineage>
</organism>
<comment type="caution">
    <text evidence="2">The sequence shown here is derived from an EMBL/GenBank/DDBJ whole genome shotgun (WGS) entry which is preliminary data.</text>
</comment>
<keyword evidence="1" id="KW-1133">Transmembrane helix</keyword>
<name>A0ABU3GYD2_9SPHI</name>
<evidence type="ECO:0000313" key="2">
    <source>
        <dbReference type="EMBL" id="MDT3404768.1"/>
    </source>
</evidence>
<keyword evidence="1" id="KW-0472">Membrane</keyword>